<proteinExistence type="predicted"/>
<dbReference type="InterPro" id="IPR000086">
    <property type="entry name" value="NUDIX_hydrolase_dom"/>
</dbReference>
<evidence type="ECO:0000313" key="2">
    <source>
        <dbReference type="EMBL" id="OJI93644.1"/>
    </source>
</evidence>
<gene>
    <name evidence="2" type="ORF">PFRI_21150</name>
</gene>
<dbReference type="Gene3D" id="3.90.79.10">
    <property type="entry name" value="Nucleoside Triphosphate Pyrophosphohydrolase"/>
    <property type="match status" value="1"/>
</dbReference>
<evidence type="ECO:0000259" key="1">
    <source>
        <dbReference type="PROSITE" id="PS51462"/>
    </source>
</evidence>
<dbReference type="EMBL" id="MLCB01000137">
    <property type="protein sequence ID" value="OJI93644.1"/>
    <property type="molecule type" value="Genomic_DNA"/>
</dbReference>
<reference evidence="2 3" key="1">
    <citation type="submission" date="2016-10" db="EMBL/GenBank/DDBJ databases">
        <title>Genome sequence of Planktotalea frisia SH6-1.</title>
        <authorList>
            <person name="Poehlein A."/>
            <person name="Bakenhus I."/>
            <person name="Voget S."/>
            <person name="Brinkhoff T."/>
            <person name="Simon M."/>
        </authorList>
    </citation>
    <scope>NUCLEOTIDE SEQUENCE [LARGE SCALE GENOMIC DNA]</scope>
    <source>
        <strain evidence="2 3">SH6-1</strain>
    </source>
</reference>
<name>A0A1L9NWV7_9RHOB</name>
<dbReference type="Proteomes" id="UP000184514">
    <property type="component" value="Unassembled WGS sequence"/>
</dbReference>
<dbReference type="STRING" id="696762.PFRI_21150"/>
<accession>A0A1L9NWV7</accession>
<protein>
    <submittedName>
        <fullName evidence="2">NUDIX domain protein</fullName>
    </submittedName>
</protein>
<keyword evidence="3" id="KW-1185">Reference proteome</keyword>
<sequence>MIHQRAFGGAKILLHCQGALLTYLRDEKPDIPFRALWDLPGGGGEADETPLECALRETKEEFALAIPQERIEWSRAYPNTAEQALPNWFFAAPITSDEITRIKFGDEGQYWQMMPIKSYLTHTKAIPHLQCRVRDVLA</sequence>
<dbReference type="SUPFAM" id="SSF55811">
    <property type="entry name" value="Nudix"/>
    <property type="match status" value="1"/>
</dbReference>
<dbReference type="InterPro" id="IPR015797">
    <property type="entry name" value="NUDIX_hydrolase-like_dom_sf"/>
</dbReference>
<evidence type="ECO:0000313" key="3">
    <source>
        <dbReference type="Proteomes" id="UP000184514"/>
    </source>
</evidence>
<dbReference type="GO" id="GO:0003824">
    <property type="term" value="F:catalytic activity"/>
    <property type="evidence" value="ECO:0007669"/>
    <property type="project" value="UniProtKB-ARBA"/>
</dbReference>
<feature type="domain" description="Nudix hydrolase" evidence="1">
    <location>
        <begin position="1"/>
        <end position="138"/>
    </location>
</feature>
<dbReference type="AlphaFoldDB" id="A0A1L9NWV7"/>
<organism evidence="2 3">
    <name type="scientific">Planktotalea frisia</name>
    <dbReference type="NCBI Taxonomy" id="696762"/>
    <lineage>
        <taxon>Bacteria</taxon>
        <taxon>Pseudomonadati</taxon>
        <taxon>Pseudomonadota</taxon>
        <taxon>Alphaproteobacteria</taxon>
        <taxon>Rhodobacterales</taxon>
        <taxon>Paracoccaceae</taxon>
        <taxon>Planktotalea</taxon>
    </lineage>
</organism>
<dbReference type="RefSeq" id="WP_072630675.1">
    <property type="nucleotide sequence ID" value="NZ_JABBAN010000098.1"/>
</dbReference>
<dbReference type="Pfam" id="PF00293">
    <property type="entry name" value="NUDIX"/>
    <property type="match status" value="1"/>
</dbReference>
<comment type="caution">
    <text evidence="2">The sequence shown here is derived from an EMBL/GenBank/DDBJ whole genome shotgun (WGS) entry which is preliminary data.</text>
</comment>
<dbReference type="CDD" id="cd04682">
    <property type="entry name" value="NUDIX_Hydrolase"/>
    <property type="match status" value="1"/>
</dbReference>
<dbReference type="PROSITE" id="PS51462">
    <property type="entry name" value="NUDIX"/>
    <property type="match status" value="1"/>
</dbReference>
<dbReference type="OrthoDB" id="289720at2"/>